<dbReference type="InterPro" id="IPR052159">
    <property type="entry name" value="Competence_DNA_uptake"/>
</dbReference>
<dbReference type="Proteomes" id="UP001174691">
    <property type="component" value="Unassembled WGS sequence"/>
</dbReference>
<feature type="region of interest" description="Disordered" evidence="1">
    <location>
        <begin position="600"/>
        <end position="639"/>
    </location>
</feature>
<dbReference type="InterPro" id="IPR046538">
    <property type="entry name" value="DUF6603"/>
</dbReference>
<comment type="caution">
    <text evidence="3">The sequence shown here is derived from an EMBL/GenBank/DDBJ whole genome shotgun (WGS) entry which is preliminary data.</text>
</comment>
<protein>
    <recommendedName>
        <fullName evidence="2">DUF6603 domain-containing protein</fullName>
    </recommendedName>
</protein>
<dbReference type="InterPro" id="IPR036866">
    <property type="entry name" value="RibonucZ/Hydroxyglut_hydro"/>
</dbReference>
<evidence type="ECO:0000313" key="3">
    <source>
        <dbReference type="EMBL" id="KAJ9158098.1"/>
    </source>
</evidence>
<reference evidence="3" key="1">
    <citation type="submission" date="2022-07" db="EMBL/GenBank/DDBJ databases">
        <title>Fungi with potential for degradation of polypropylene.</title>
        <authorList>
            <person name="Gostincar C."/>
        </authorList>
    </citation>
    <scope>NUCLEOTIDE SEQUENCE</scope>
    <source>
        <strain evidence="3">EXF-13287</strain>
    </source>
</reference>
<feature type="domain" description="DUF6603" evidence="2">
    <location>
        <begin position="1563"/>
        <end position="1875"/>
    </location>
</feature>
<accession>A0AA38RWN5</accession>
<dbReference type="Pfam" id="PF20248">
    <property type="entry name" value="DUF6603"/>
    <property type="match status" value="1"/>
</dbReference>
<feature type="non-terminal residue" evidence="3">
    <location>
        <position position="1"/>
    </location>
</feature>
<proteinExistence type="predicted"/>
<dbReference type="EMBL" id="JANBVN010000041">
    <property type="protein sequence ID" value="KAJ9158098.1"/>
    <property type="molecule type" value="Genomic_DNA"/>
</dbReference>
<organism evidence="3 4">
    <name type="scientific">Coniochaeta hoffmannii</name>
    <dbReference type="NCBI Taxonomy" id="91930"/>
    <lineage>
        <taxon>Eukaryota</taxon>
        <taxon>Fungi</taxon>
        <taxon>Dikarya</taxon>
        <taxon>Ascomycota</taxon>
        <taxon>Pezizomycotina</taxon>
        <taxon>Sordariomycetes</taxon>
        <taxon>Sordariomycetidae</taxon>
        <taxon>Coniochaetales</taxon>
        <taxon>Coniochaetaceae</taxon>
        <taxon>Coniochaeta</taxon>
    </lineage>
</organism>
<keyword evidence="4" id="KW-1185">Reference proteome</keyword>
<name>A0AA38RWN5_9PEZI</name>
<gene>
    <name evidence="3" type="ORF">NKR19_g3592</name>
</gene>
<dbReference type="PANTHER" id="PTHR30619:SF1">
    <property type="entry name" value="RECOMBINATION PROTEIN 2"/>
    <property type="match status" value="1"/>
</dbReference>
<evidence type="ECO:0000256" key="1">
    <source>
        <dbReference type="SAM" id="MobiDB-lite"/>
    </source>
</evidence>
<feature type="region of interest" description="Disordered" evidence="1">
    <location>
        <begin position="1530"/>
        <end position="1562"/>
    </location>
</feature>
<dbReference type="Gene3D" id="3.60.15.10">
    <property type="entry name" value="Ribonuclease Z/Hydroxyacylglutathione hydrolase-like"/>
    <property type="match status" value="1"/>
</dbReference>
<evidence type="ECO:0000313" key="4">
    <source>
        <dbReference type="Proteomes" id="UP001174691"/>
    </source>
</evidence>
<dbReference type="PANTHER" id="PTHR30619">
    <property type="entry name" value="DNA INTERNALIZATION/COMPETENCE PROTEIN COMEC/REC2"/>
    <property type="match status" value="1"/>
</dbReference>
<dbReference type="SUPFAM" id="SSF56281">
    <property type="entry name" value="Metallo-hydrolase/oxidoreductase"/>
    <property type="match status" value="1"/>
</dbReference>
<sequence length="1883" mass="203570">MTTDTWGVETYHVNVGNGDCSFHVLAYLALKDRRVAWRCVLIDGGSAMSRVDPGTDTYQPHPVRQMIGFLTQTYEWPNSSNNRCQLDTIVISHWDEDHYGALLAMIKDDAAINKGVIDYLKYTDDGTTLRPATYFYVPNWAWGWQWPKLNGAPGKYINCDAAGYGSINIAYEGYKDTVVEHYVPFCMLRTADPNLQGMSLGLVLGREFFFNKKCSVNVDQVPNLAALVKANPPQDPKIQPNDPLPPSMYCIAVMQRQLGPSPVGVIPDAKVTRTNRVSIICIIYWTDTKRISHYLAGDADDPTEVDTINWLIRSGVSKMTTMKLSHHGSRSSTPLGFLNACNPQNIVMSTPSSRHIHPSFEILWHLWLWTKSKASLPAVLGTKYPFYLAAKQANGTSFFYPKAYRVSNKSLENWNDAEFKSYWEDTQKLLDDVNKYMLPTTPFSSILMDYWFWKQQNQSDVWLRGFVTYQLDRLWLSMCHPGPQSHPSVGAGYTWPNRSAITDNNQIDAVFIAIRNNDDGDGAVWHKYRGCPRLFRFNRVAKNSVFPVQMTATVANTAVPAIPVFPLNVALFKPSNLKDAADPTDHLAFFSPTGAVVPGDYSDAPGTDPNEDSDAEGSVAEEARRRGPKRHVSAPRLAPAAARGPKIHLVDEDDGYYYYAGSVAHSAIKIAASQYQILDKDSPLDALVSSLHYCNLCLRGPRPPQPTGTTALLASDEFGSYMTQALQADKLYVLNAPANSISGFTFATADISGGKSNPLVFSTNAVQDAFGLQNGQAPPFGVLTDVKILVFGLDTTVWSAPATATLKQLLGFAGITQLDQSPAVLFLRDISLSIPRCATGKRNAVWFEPLTSYRTTTRLEMDLDQKAIQTLNGYIGVLGGLSITSASVIARRTSTWAPAQAPGNQPGASITSDGSVAFAGEFKVSGTVFDAAIKLHPEQIQLTLVLRTKVDALQTIFDFFKPVLGLEGSNFEFSSWLANTAGATSFEPPYIRRIVVVLDNEPASAGATAQTPGVGSVQIDLETRVNFSGGKSFAIFLMTYTWNKFDGGSTLSCCLWTAPGSLLDATEALMMPVYEAYYSVIPPVTLKPDETWPPYLDLRQIGGFEGIPAEIPTEVTEAVLSIGSAGISFSGSIMAGPPQGAIPLISLGELTLGVSYNFGKTGSLNATLAMKALIRAAPGAKNGSPAQLMGAVTLIGGSWKLNGLVHGLAGSSLYQFFDSDTQGGIGAILDNIVISALAVEYDYQAGGAASSFAIDASILIGSLVLNLDFTCQQSKDSKQSDWHFLAALDTSQIYTGTKLGDLLGHVFGDDIDEELPDFILDVPIEPPNSKDAVGLDVISLPGPNGSTDKALLFTAWLSFDKMTFQAVQYQPATPPGASSRPPPRRVFAMEITGLPSVDIPLIGDLTQPFDEMVLVYVQAKPKEDTSGGLTWAEMNAINGELQNLGKRTLPFRMTKKQENYVDSDVLIPIGAHFILVLKDGKGQPNVVLDYLFYTPTASLSSEARVSSKVVLARRKRRAIFGQLKTRVTIESDAESDDEDDLEDDSDVDDNAQPDPGAAKAPYEKKIGPLTIRNMGFKYSGGKEPTLSIIMDASIALGPIGLDILGFSLDLTFSKGITIFQLPTPSFSLSGLGVAFDQPPVILAGMFLHKHLHQPGPPPVDRDFYEGAVTLSFVPWLFAAAGYYGTTDSDAGSFTSAFVYFILEGPLITLEFAEIDGVTGGFGYNTFLQFPNVKNVQNFPLLQGAAAAGGGGGGTDPNSALANLVDGGWFFPQQGSFWLAAGLSLNALEVLQTSIVVVIQWNPKITLGLFGVATADMPAGKSNDAKIIHVELGIVAVVDFNAGTLKIDGQLAPSSFILDPACHLSGGFALYKWFGGADGGTSDG</sequence>
<evidence type="ECO:0000259" key="2">
    <source>
        <dbReference type="Pfam" id="PF20248"/>
    </source>
</evidence>
<feature type="compositionally biased region" description="Acidic residues" evidence="1">
    <location>
        <begin position="1531"/>
        <end position="1551"/>
    </location>
</feature>